<dbReference type="PROSITE" id="PS00636">
    <property type="entry name" value="DNAJ_1"/>
    <property type="match status" value="1"/>
</dbReference>
<reference evidence="4 5" key="1">
    <citation type="submission" date="2015-01" db="EMBL/GenBank/DDBJ databases">
        <title>The Genome Sequence of Ochroconis gallopava CBS43764.</title>
        <authorList>
            <consortium name="The Broad Institute Genomics Platform"/>
            <person name="Cuomo C."/>
            <person name="de Hoog S."/>
            <person name="Gorbushina A."/>
            <person name="Stielow B."/>
            <person name="Teixiera M."/>
            <person name="Abouelleil A."/>
            <person name="Chapman S.B."/>
            <person name="Priest M."/>
            <person name="Young S.K."/>
            <person name="Wortman J."/>
            <person name="Nusbaum C."/>
            <person name="Birren B."/>
        </authorList>
    </citation>
    <scope>NUCLEOTIDE SEQUENCE [LARGE SCALE GENOMIC DNA]</scope>
    <source>
        <strain evidence="4 5">CBS 43764</strain>
    </source>
</reference>
<dbReference type="OrthoDB" id="10250354at2759"/>
<evidence type="ECO:0000313" key="4">
    <source>
        <dbReference type="EMBL" id="KIW01254.1"/>
    </source>
</evidence>
<feature type="region of interest" description="Disordered" evidence="2">
    <location>
        <begin position="84"/>
        <end position="373"/>
    </location>
</feature>
<feature type="compositionally biased region" description="Polar residues" evidence="2">
    <location>
        <begin position="110"/>
        <end position="119"/>
    </location>
</feature>
<evidence type="ECO:0000256" key="1">
    <source>
        <dbReference type="ARBA" id="ARBA00023186"/>
    </source>
</evidence>
<dbReference type="HOGENOM" id="CLU_593078_0_0_1"/>
<dbReference type="PANTHER" id="PTHR43096:SF52">
    <property type="entry name" value="DNAJ HOMOLOG 1, MITOCHONDRIAL-RELATED"/>
    <property type="match status" value="1"/>
</dbReference>
<dbReference type="STRING" id="253628.A0A0D2AQ11"/>
<dbReference type="InterPro" id="IPR018253">
    <property type="entry name" value="DnaJ_domain_CS"/>
</dbReference>
<dbReference type="InterPro" id="IPR001623">
    <property type="entry name" value="DnaJ_domain"/>
</dbReference>
<protein>
    <recommendedName>
        <fullName evidence="3">J domain-containing protein</fullName>
    </recommendedName>
</protein>
<dbReference type="VEuPathDB" id="FungiDB:PV09_07296"/>
<organism evidence="4 5">
    <name type="scientific">Verruconis gallopava</name>
    <dbReference type="NCBI Taxonomy" id="253628"/>
    <lineage>
        <taxon>Eukaryota</taxon>
        <taxon>Fungi</taxon>
        <taxon>Dikarya</taxon>
        <taxon>Ascomycota</taxon>
        <taxon>Pezizomycotina</taxon>
        <taxon>Dothideomycetes</taxon>
        <taxon>Pleosporomycetidae</taxon>
        <taxon>Venturiales</taxon>
        <taxon>Sympoventuriaceae</taxon>
        <taxon>Verruconis</taxon>
    </lineage>
</organism>
<dbReference type="SUPFAM" id="SSF46565">
    <property type="entry name" value="Chaperone J-domain"/>
    <property type="match status" value="1"/>
</dbReference>
<dbReference type="PROSITE" id="PS50076">
    <property type="entry name" value="DNAJ_2"/>
    <property type="match status" value="1"/>
</dbReference>
<dbReference type="PANTHER" id="PTHR43096">
    <property type="entry name" value="DNAJ HOMOLOG 1, MITOCHONDRIAL-RELATED"/>
    <property type="match status" value="1"/>
</dbReference>
<feature type="compositionally biased region" description="Basic and acidic residues" evidence="2">
    <location>
        <begin position="166"/>
        <end position="230"/>
    </location>
</feature>
<feature type="region of interest" description="Disordered" evidence="2">
    <location>
        <begin position="451"/>
        <end position="527"/>
    </location>
</feature>
<dbReference type="InParanoid" id="A0A0D2AQ11"/>
<dbReference type="GO" id="GO:0005737">
    <property type="term" value="C:cytoplasm"/>
    <property type="evidence" value="ECO:0007669"/>
    <property type="project" value="TreeGrafter"/>
</dbReference>
<dbReference type="GO" id="GO:0051082">
    <property type="term" value="F:unfolded protein binding"/>
    <property type="evidence" value="ECO:0007669"/>
    <property type="project" value="TreeGrafter"/>
</dbReference>
<name>A0A0D2AQ11_9PEZI</name>
<feature type="compositionally biased region" description="Basic and acidic residues" evidence="2">
    <location>
        <begin position="238"/>
        <end position="255"/>
    </location>
</feature>
<accession>A0A0D2AQ11</accession>
<dbReference type="Gene3D" id="1.10.287.110">
    <property type="entry name" value="DnaJ domain"/>
    <property type="match status" value="1"/>
</dbReference>
<keyword evidence="1" id="KW-0143">Chaperone</keyword>
<feature type="compositionally biased region" description="Polar residues" evidence="2">
    <location>
        <begin position="518"/>
        <end position="527"/>
    </location>
</feature>
<dbReference type="PRINTS" id="PR00625">
    <property type="entry name" value="JDOMAIN"/>
</dbReference>
<proteinExistence type="predicted"/>
<gene>
    <name evidence="4" type="ORF">PV09_07296</name>
</gene>
<dbReference type="RefSeq" id="XP_016211123.1">
    <property type="nucleotide sequence ID" value="XM_016361047.1"/>
</dbReference>
<dbReference type="EMBL" id="KN847556">
    <property type="protein sequence ID" value="KIW01254.1"/>
    <property type="molecule type" value="Genomic_DNA"/>
</dbReference>
<sequence length="527" mass="60734">MDSPIPPDPYLALGVPKNADGDAIKKAYRKLALKLHPDKCTDESQKAARTDEFTKIQQAYDILGDDEKRRKYDAQVRLAELRRQNMELRSAAAASQRPDMRYNVRMSAPRETSYSTSRTAPPPQPKATYEQPSPRPRYYDDDYDATRGSTRKANFMDDYTYVKRPSPREEKREKMRVHVELRDEERRRDAKRRDAEVRESRSSKYTRDEYEEDRRRRDYDDMRRKTDAYESHSSSTERIIEERMRDAQRHMERQAAARPSISRRESTRQVPPYREPEVRRSAAPPKDKDRARETRRTSPSKDERRRTTEHADPYERRVPNLSSHSSAPPVVESMPPPPPRTYSSTNVESRKKAKDPSPPPTLSRSNTDTTGTASAGFSAAYHYGDERAAPHMSYSNGHRTVLREPTTYARRSESSPVQPSKGAVKMKGLDPKSVKRTAYSIAPGVGAIPVVEPASKSSSRPRVSERDRDYSYDRSRPQFFGEYGAGTVDPRYAHPSPEFDGATYHRQPSRPRDLERASYTQHSTYVY</sequence>
<dbReference type="GeneID" id="27315269"/>
<dbReference type="AlphaFoldDB" id="A0A0D2AQ11"/>
<dbReference type="Pfam" id="PF00226">
    <property type="entry name" value="DnaJ"/>
    <property type="match status" value="1"/>
</dbReference>
<feature type="compositionally biased region" description="Basic and acidic residues" evidence="2">
    <location>
        <begin position="462"/>
        <end position="476"/>
    </location>
</feature>
<dbReference type="GO" id="GO:0042026">
    <property type="term" value="P:protein refolding"/>
    <property type="evidence" value="ECO:0007669"/>
    <property type="project" value="TreeGrafter"/>
</dbReference>
<keyword evidence="5" id="KW-1185">Reference proteome</keyword>
<dbReference type="Proteomes" id="UP000053259">
    <property type="component" value="Unassembled WGS sequence"/>
</dbReference>
<evidence type="ECO:0000256" key="2">
    <source>
        <dbReference type="SAM" id="MobiDB-lite"/>
    </source>
</evidence>
<dbReference type="CDD" id="cd06257">
    <property type="entry name" value="DnaJ"/>
    <property type="match status" value="1"/>
</dbReference>
<feature type="region of interest" description="Disordered" evidence="2">
    <location>
        <begin position="405"/>
        <end position="427"/>
    </location>
</feature>
<dbReference type="InterPro" id="IPR036869">
    <property type="entry name" value="J_dom_sf"/>
</dbReference>
<dbReference type="SMART" id="SM00271">
    <property type="entry name" value="DnaJ"/>
    <property type="match status" value="1"/>
</dbReference>
<evidence type="ECO:0000313" key="5">
    <source>
        <dbReference type="Proteomes" id="UP000053259"/>
    </source>
</evidence>
<evidence type="ECO:0000259" key="3">
    <source>
        <dbReference type="PROSITE" id="PS50076"/>
    </source>
</evidence>
<feature type="domain" description="J" evidence="3">
    <location>
        <begin position="8"/>
        <end position="76"/>
    </location>
</feature>
<feature type="compositionally biased region" description="Basic and acidic residues" evidence="2">
    <location>
        <begin position="274"/>
        <end position="318"/>
    </location>
</feature>